<evidence type="ECO:0000313" key="2">
    <source>
        <dbReference type="EMBL" id="RKF18877.1"/>
    </source>
</evidence>
<accession>A0A420EDV1</accession>
<feature type="non-terminal residue" evidence="2">
    <location>
        <position position="370"/>
    </location>
</feature>
<dbReference type="InterPro" id="IPR013783">
    <property type="entry name" value="Ig-like_fold"/>
</dbReference>
<dbReference type="InterPro" id="IPR044016">
    <property type="entry name" value="Big_13"/>
</dbReference>
<name>A0A420EDV1_9ALTE</name>
<dbReference type="Gene3D" id="2.60.40.10">
    <property type="entry name" value="Immunoglobulins"/>
    <property type="match status" value="2"/>
</dbReference>
<dbReference type="NCBIfam" id="NF033682">
    <property type="entry name" value="retention_LapA"/>
    <property type="match status" value="1"/>
</dbReference>
<dbReference type="Pfam" id="PF19077">
    <property type="entry name" value="Big_13"/>
    <property type="match status" value="2"/>
</dbReference>
<comment type="caution">
    <text evidence="2">The sequence shown here is derived from an EMBL/GenBank/DDBJ whole genome shotgun (WGS) entry which is preliminary data.</text>
</comment>
<dbReference type="AlphaFoldDB" id="A0A420EDV1"/>
<dbReference type="NCBIfam" id="NF033510">
    <property type="entry name" value="Ca_tandemer"/>
    <property type="match status" value="2"/>
</dbReference>
<organism evidence="2 3">
    <name type="scientific">Alginatibacterium sediminis</name>
    <dbReference type="NCBI Taxonomy" id="2164068"/>
    <lineage>
        <taxon>Bacteria</taxon>
        <taxon>Pseudomonadati</taxon>
        <taxon>Pseudomonadota</taxon>
        <taxon>Gammaproteobacteria</taxon>
        <taxon>Alteromonadales</taxon>
        <taxon>Alteromonadaceae</taxon>
        <taxon>Alginatibacterium</taxon>
    </lineage>
</organism>
<dbReference type="RefSeq" id="WP_120354957.1">
    <property type="nucleotide sequence ID" value="NZ_RAQO01000005.1"/>
</dbReference>
<dbReference type="EMBL" id="RAQO01000005">
    <property type="protein sequence ID" value="RKF18877.1"/>
    <property type="molecule type" value="Genomic_DNA"/>
</dbReference>
<evidence type="ECO:0000259" key="1">
    <source>
        <dbReference type="Pfam" id="PF19077"/>
    </source>
</evidence>
<dbReference type="InterPro" id="IPR047777">
    <property type="entry name" value="LapA-like_RM"/>
</dbReference>
<dbReference type="OrthoDB" id="5593939at2"/>
<dbReference type="Proteomes" id="UP000286482">
    <property type="component" value="Unassembled WGS sequence"/>
</dbReference>
<evidence type="ECO:0000313" key="3">
    <source>
        <dbReference type="Proteomes" id="UP000286482"/>
    </source>
</evidence>
<feature type="domain" description="Bacterial Ig-like" evidence="1">
    <location>
        <begin position="292"/>
        <end position="370"/>
    </location>
</feature>
<gene>
    <name evidence="2" type="ORF">DBZ36_10845</name>
</gene>
<proteinExistence type="predicted"/>
<sequence>MEQIAVNNPALVVSVIGKAYVIEANGQLRLLKEGESVERGQVIVTENGAQVAFDYDGYQYQLGENSATALNAEANPEQAPLSAQAQTELEIAQLQAAIADGVDPTEAFEATAAGGDAAPAGDTGAGGVDAGNGGFVSIQRTGATTIAQSGFDTGVAVEVASPQITPEDPNLLNTALDVGNDVVTIDSFTSVAITDIDSDSAIDGDNITNDNTQIFSGTAEAGAEVEVFLNGSSVGSVTADQAGLWSLDHSSTVLIDGNYQIAATATDDAGNTAEADVYDFVVDTVTQAEISDISDDTAIDGDNITNDNTQIFTGNAEAGASVEVFLNGESIGTVEADENGAWSVDHSGVELADGEYAITATATDVAGNTA</sequence>
<keyword evidence="3" id="KW-1185">Reference proteome</keyword>
<feature type="domain" description="Bacterial Ig-like" evidence="1">
    <location>
        <begin position="194"/>
        <end position="284"/>
    </location>
</feature>
<protein>
    <submittedName>
        <fullName evidence="2">Retention module-containing protein</fullName>
    </submittedName>
</protein>
<reference evidence="2 3" key="1">
    <citation type="submission" date="2018-09" db="EMBL/GenBank/DDBJ databases">
        <authorList>
            <person name="Wang Z."/>
        </authorList>
    </citation>
    <scope>NUCLEOTIDE SEQUENCE [LARGE SCALE GENOMIC DNA]</scope>
    <source>
        <strain evidence="2 3">ALS 81</strain>
    </source>
</reference>